<evidence type="ECO:0000313" key="8">
    <source>
        <dbReference type="Proteomes" id="UP000199445"/>
    </source>
</evidence>
<evidence type="ECO:0000313" key="7">
    <source>
        <dbReference type="EMBL" id="SFK25026.1"/>
    </source>
</evidence>
<name>A0A1I3Y186_9GAMM</name>
<dbReference type="RefSeq" id="WP_091706453.1">
    <property type="nucleotide sequence ID" value="NZ_BMYN01000013.1"/>
</dbReference>
<dbReference type="GO" id="GO:0009307">
    <property type="term" value="P:DNA restriction-modification system"/>
    <property type="evidence" value="ECO:0007669"/>
    <property type="project" value="UniProtKB-KW"/>
</dbReference>
<dbReference type="EMBL" id="FOSC01000013">
    <property type="protein sequence ID" value="SFK25026.1"/>
    <property type="molecule type" value="Genomic_DNA"/>
</dbReference>
<keyword evidence="8" id="KW-1185">Reference proteome</keyword>
<dbReference type="InterPro" id="IPR051212">
    <property type="entry name" value="Type-I_RE_S_subunit"/>
</dbReference>
<keyword evidence="3" id="KW-0238">DNA-binding</keyword>
<evidence type="ECO:0000256" key="2">
    <source>
        <dbReference type="ARBA" id="ARBA00022747"/>
    </source>
</evidence>
<feature type="coiled-coil region" evidence="4">
    <location>
        <begin position="284"/>
        <end position="318"/>
    </location>
</feature>
<accession>A0A1I3Y186</accession>
<protein>
    <submittedName>
        <fullName evidence="7">Type I restriction enzyme, S subunit</fullName>
    </submittedName>
</protein>
<feature type="region of interest" description="Disordered" evidence="5">
    <location>
        <begin position="100"/>
        <end position="119"/>
    </location>
</feature>
<reference evidence="7 8" key="1">
    <citation type="submission" date="2016-10" db="EMBL/GenBank/DDBJ databases">
        <authorList>
            <person name="de Groot N.N."/>
        </authorList>
    </citation>
    <scope>NUCLEOTIDE SEQUENCE [LARGE SCALE GENOMIC DNA]</scope>
    <source>
        <strain evidence="7 8">IBRC-M 10445</strain>
    </source>
</reference>
<dbReference type="CDD" id="cd17278">
    <property type="entry name" value="RMtype1_S_LdeBORF1052P-TRD2-CR2"/>
    <property type="match status" value="1"/>
</dbReference>
<evidence type="ECO:0000256" key="1">
    <source>
        <dbReference type="ARBA" id="ARBA00010923"/>
    </source>
</evidence>
<evidence type="ECO:0000256" key="5">
    <source>
        <dbReference type="SAM" id="MobiDB-lite"/>
    </source>
</evidence>
<organism evidence="7 8">
    <name type="scientific">Marinobacter persicus</name>
    <dbReference type="NCBI Taxonomy" id="930118"/>
    <lineage>
        <taxon>Bacteria</taxon>
        <taxon>Pseudomonadati</taxon>
        <taxon>Pseudomonadota</taxon>
        <taxon>Gammaproteobacteria</taxon>
        <taxon>Pseudomonadales</taxon>
        <taxon>Marinobacteraceae</taxon>
        <taxon>Marinobacter</taxon>
    </lineage>
</organism>
<dbReference type="AlphaFoldDB" id="A0A1I3Y186"/>
<evidence type="ECO:0000259" key="6">
    <source>
        <dbReference type="Pfam" id="PF01420"/>
    </source>
</evidence>
<dbReference type="GO" id="GO:0003677">
    <property type="term" value="F:DNA binding"/>
    <property type="evidence" value="ECO:0007669"/>
    <property type="project" value="UniProtKB-KW"/>
</dbReference>
<dbReference type="PANTHER" id="PTHR43140:SF1">
    <property type="entry name" value="TYPE I RESTRICTION ENZYME ECOKI SPECIFICITY SUBUNIT"/>
    <property type="match status" value="1"/>
</dbReference>
<dbReference type="PANTHER" id="PTHR43140">
    <property type="entry name" value="TYPE-1 RESTRICTION ENZYME ECOKI SPECIFICITY PROTEIN"/>
    <property type="match status" value="1"/>
</dbReference>
<dbReference type="Proteomes" id="UP000199445">
    <property type="component" value="Unassembled WGS sequence"/>
</dbReference>
<proteinExistence type="inferred from homology"/>
<comment type="similarity">
    <text evidence="1">Belongs to the type-I restriction system S methylase family.</text>
</comment>
<evidence type="ECO:0000256" key="3">
    <source>
        <dbReference type="ARBA" id="ARBA00023125"/>
    </source>
</evidence>
<feature type="domain" description="Type I restriction modification DNA specificity" evidence="6">
    <location>
        <begin position="127"/>
        <end position="307"/>
    </location>
</feature>
<keyword evidence="2" id="KW-0680">Restriction system</keyword>
<dbReference type="OrthoDB" id="398435at2"/>
<keyword evidence="4" id="KW-0175">Coiled coil</keyword>
<dbReference type="Gene3D" id="3.90.220.20">
    <property type="entry name" value="DNA methylase specificity domains"/>
    <property type="match status" value="1"/>
</dbReference>
<dbReference type="InterPro" id="IPR000055">
    <property type="entry name" value="Restrct_endonuc_typeI_TRD"/>
</dbReference>
<dbReference type="SUPFAM" id="SSF116734">
    <property type="entry name" value="DNA methylase specificity domain"/>
    <property type="match status" value="1"/>
</dbReference>
<dbReference type="Pfam" id="PF01420">
    <property type="entry name" value="Methylase_S"/>
    <property type="match status" value="1"/>
</dbReference>
<dbReference type="InterPro" id="IPR044946">
    <property type="entry name" value="Restrct_endonuc_typeI_TRD_sf"/>
</dbReference>
<sequence>MALCDRLEQQTSDQLEAHETLVDTLLGTLTQSENATELADNWARLAAHFDTLFTTEQSIDKLRQTVLQLGMMGALTESHHDLMPPPNSLETLRAEKEEIARKTQMKAPKTPAESSADETPYRLPNSWLWARVGDVIALKHGYAFKSSYFSENEGPLVLTTPGNFHEKGGFRDRGVKTKYYEGPVDEEFVLKAHDLIIPMTEQAPGLLGSAAFIPEDGKVYLHNQRLGKLLFNKAHFDPRFIYWFFNSKLLRNELARTCSGTTVRHTSPAKVAAAFIPVPSIRTQKEIVKKIDELTALCDQLKERLNQASETRNQLAEAVVEGALN</sequence>
<evidence type="ECO:0000256" key="4">
    <source>
        <dbReference type="SAM" id="Coils"/>
    </source>
</evidence>
<gene>
    <name evidence="7" type="ORF">SAMN05216429_11322</name>
</gene>